<protein>
    <recommendedName>
        <fullName evidence="11 12">Diaminopimelate decarboxylase</fullName>
        <shortName evidence="12">DAP decarboxylase</shortName>
        <shortName evidence="12">DAPDC</shortName>
        <ecNumber evidence="10 12">4.1.1.20</ecNumber>
    </recommendedName>
</protein>
<evidence type="ECO:0000256" key="13">
    <source>
        <dbReference type="PIRSR" id="PIRSR600183-50"/>
    </source>
</evidence>
<keyword evidence="6 12" id="KW-0456">Lyase</keyword>
<dbReference type="Gene3D" id="2.40.37.10">
    <property type="entry name" value="Lyase, Ornithine Decarboxylase, Chain A, domain 1"/>
    <property type="match status" value="1"/>
</dbReference>
<evidence type="ECO:0000256" key="6">
    <source>
        <dbReference type="ARBA" id="ARBA00023239"/>
    </source>
</evidence>
<feature type="domain" description="Orn/DAP/Arg decarboxylase 2 C-terminal" evidence="15">
    <location>
        <begin position="32"/>
        <end position="373"/>
    </location>
</feature>
<dbReference type="InterPro" id="IPR000183">
    <property type="entry name" value="Orn/DAP/Arg_de-COase"/>
</dbReference>
<dbReference type="PRINTS" id="PR01179">
    <property type="entry name" value="ODADCRBXLASE"/>
</dbReference>
<dbReference type="PRINTS" id="PR01181">
    <property type="entry name" value="DAPDCRBXLASE"/>
</dbReference>
<comment type="catalytic activity">
    <reaction evidence="7 12 14">
        <text>meso-2,6-diaminopimelate + H(+) = L-lysine + CO2</text>
        <dbReference type="Rhea" id="RHEA:15101"/>
        <dbReference type="ChEBI" id="CHEBI:15378"/>
        <dbReference type="ChEBI" id="CHEBI:16526"/>
        <dbReference type="ChEBI" id="CHEBI:32551"/>
        <dbReference type="ChEBI" id="CHEBI:57791"/>
        <dbReference type="EC" id="4.1.1.20"/>
    </reaction>
</comment>
<evidence type="ECO:0000256" key="11">
    <source>
        <dbReference type="ARBA" id="ARBA00074972"/>
    </source>
</evidence>
<evidence type="ECO:0000256" key="4">
    <source>
        <dbReference type="ARBA" id="ARBA00022898"/>
    </source>
</evidence>
<dbReference type="EC" id="4.1.1.20" evidence="10 12"/>
<dbReference type="Proteomes" id="UP000054903">
    <property type="component" value="Unassembled WGS sequence"/>
</dbReference>
<evidence type="ECO:0000256" key="12">
    <source>
        <dbReference type="HAMAP-Rule" id="MF_02120"/>
    </source>
</evidence>
<dbReference type="Pfam" id="PF00278">
    <property type="entry name" value="Orn_DAP_Arg_deC"/>
    <property type="match status" value="1"/>
</dbReference>
<evidence type="ECO:0000313" key="18">
    <source>
        <dbReference type="Proteomes" id="UP000054903"/>
    </source>
</evidence>
<proteinExistence type="inferred from homology"/>
<keyword evidence="4 12" id="KW-0663">Pyridoxal phosphate</keyword>
<feature type="binding site" evidence="12">
    <location>
        <position position="241"/>
    </location>
    <ligand>
        <name>pyridoxal 5'-phosphate</name>
        <dbReference type="ChEBI" id="CHEBI:597326"/>
    </ligand>
</feature>
<sequence>MSDSAFHYVDGVLYVEGVSAASLAEQFGTPLYVYSRDALTRAYHAYADACAGRKATVHVAVKANSNLAVLNVFARMGAGFDIVSSGELARVLAAGGKAENTVFSGVGKTAAEMREALEAGVKCFNVESIPELHALNEVAKSLGKKAPVSLRVNPDVDAKTHPYISTGLKSNKFGVAFADARATYREAHAMPNLDVVGIDCHIGSQITEISPYLDALDKLLELVDQIEADGMSIRHVDVGGGLGITYDDETPPEIGLFVKTLLDHIEARGHGQREVYFEPGRSLVGNAGVLLTRVEFLKPGEEKNFAIVDAAMNDLARPAMYEAFHRIVPVVKRDEKAHVYDVVGPVCESGDWLGRDRELAIASGDLLAICSAGAYGFVMSSNYNTRPRAAEIMVDGERARLVREREDVKQLFAGESILPD</sequence>
<dbReference type="EMBL" id="FCNX02000023">
    <property type="protein sequence ID" value="SAL01606.1"/>
    <property type="molecule type" value="Genomic_DNA"/>
</dbReference>
<comment type="subunit">
    <text evidence="12">Homodimer.</text>
</comment>
<evidence type="ECO:0000256" key="2">
    <source>
        <dbReference type="ARBA" id="ARBA00022605"/>
    </source>
</evidence>
<comment type="function">
    <text evidence="12">Specifically catalyzes the decarboxylation of meso-diaminopimelate (meso-DAP) to L-lysine.</text>
</comment>
<dbReference type="InterPro" id="IPR002986">
    <property type="entry name" value="DAP_deCOOHase_LysA"/>
</dbReference>
<feature type="binding site" evidence="12">
    <location>
        <position position="321"/>
    </location>
    <ligand>
        <name>substrate</name>
    </ligand>
</feature>
<accession>A0A158E597</accession>
<dbReference type="CDD" id="cd06828">
    <property type="entry name" value="PLPDE_III_DapDC"/>
    <property type="match status" value="1"/>
</dbReference>
<feature type="binding site" evidence="12">
    <location>
        <position position="375"/>
    </location>
    <ligand>
        <name>substrate</name>
    </ligand>
</feature>
<name>A0A158E597_9BURK</name>
<dbReference type="GO" id="GO:0008836">
    <property type="term" value="F:diaminopimelate decarboxylase activity"/>
    <property type="evidence" value="ECO:0007669"/>
    <property type="project" value="UniProtKB-UniRule"/>
</dbReference>
<dbReference type="HAMAP" id="MF_02120">
    <property type="entry name" value="LysA"/>
    <property type="match status" value="1"/>
</dbReference>
<comment type="pathway">
    <text evidence="8 12 14">Amino-acid biosynthesis; L-lysine biosynthesis via DAP pathway; L-lysine from DL-2,6-diaminopimelate: step 1/1.</text>
</comment>
<evidence type="ECO:0000313" key="17">
    <source>
        <dbReference type="EMBL" id="SAL01606.1"/>
    </source>
</evidence>
<dbReference type="SUPFAM" id="SSF50621">
    <property type="entry name" value="Alanine racemase C-terminal domain-like"/>
    <property type="match status" value="1"/>
</dbReference>
<dbReference type="InterPro" id="IPR022644">
    <property type="entry name" value="De-COase2_N"/>
</dbReference>
<keyword evidence="5 12" id="KW-0457">Lysine biosynthesis</keyword>
<dbReference type="InterPro" id="IPR029066">
    <property type="entry name" value="PLP-binding_barrel"/>
</dbReference>
<feature type="binding site" evidence="12">
    <location>
        <position position="375"/>
    </location>
    <ligand>
        <name>pyridoxal 5'-phosphate</name>
        <dbReference type="ChEBI" id="CHEBI:597326"/>
    </ligand>
</feature>
<feature type="domain" description="Orn/DAP/Arg decarboxylase 2 N-terminal" evidence="16">
    <location>
        <begin position="38"/>
        <end position="284"/>
    </location>
</feature>
<dbReference type="UniPathway" id="UPA00034">
    <property type="reaction ID" value="UER00027"/>
</dbReference>
<keyword evidence="3 12" id="KW-0210">Decarboxylase</keyword>
<feature type="binding site" evidence="12">
    <location>
        <position position="348"/>
    </location>
    <ligand>
        <name>substrate</name>
    </ligand>
</feature>
<comment type="caution">
    <text evidence="17">The sequence shown here is derived from an EMBL/GenBank/DDBJ whole genome shotgun (WGS) entry which is preliminary data.</text>
</comment>
<feature type="binding site" evidence="12">
    <location>
        <begin position="278"/>
        <end position="281"/>
    </location>
    <ligand>
        <name>pyridoxal 5'-phosphate</name>
        <dbReference type="ChEBI" id="CHEBI:597326"/>
    </ligand>
</feature>
<evidence type="ECO:0000259" key="16">
    <source>
        <dbReference type="Pfam" id="PF02784"/>
    </source>
</evidence>
<evidence type="ECO:0000259" key="15">
    <source>
        <dbReference type="Pfam" id="PF00278"/>
    </source>
</evidence>
<dbReference type="OrthoDB" id="9802241at2"/>
<evidence type="ECO:0000256" key="7">
    <source>
        <dbReference type="ARBA" id="ARBA00050464"/>
    </source>
</evidence>
<evidence type="ECO:0000256" key="5">
    <source>
        <dbReference type="ARBA" id="ARBA00023154"/>
    </source>
</evidence>
<feature type="binding site" evidence="12">
    <location>
        <position position="281"/>
    </location>
    <ligand>
        <name>substrate</name>
    </ligand>
</feature>
<dbReference type="NCBIfam" id="TIGR01048">
    <property type="entry name" value="lysA"/>
    <property type="match status" value="1"/>
</dbReference>
<dbReference type="PANTHER" id="PTHR43727">
    <property type="entry name" value="DIAMINOPIMELATE DECARBOXYLASE"/>
    <property type="match status" value="1"/>
</dbReference>
<keyword evidence="2 12" id="KW-0028">Amino-acid biosynthesis</keyword>
<feature type="active site" description="Proton donor" evidence="13">
    <location>
        <position position="347"/>
    </location>
</feature>
<dbReference type="GO" id="GO:0009089">
    <property type="term" value="P:lysine biosynthetic process via diaminopimelate"/>
    <property type="evidence" value="ECO:0007669"/>
    <property type="project" value="UniProtKB-UniRule"/>
</dbReference>
<dbReference type="FunFam" id="2.40.37.10:FF:000003">
    <property type="entry name" value="Diaminopimelate decarboxylase"/>
    <property type="match status" value="1"/>
</dbReference>
<dbReference type="RefSeq" id="WP_061138381.1">
    <property type="nucleotide sequence ID" value="NZ_FCNX02000023.1"/>
</dbReference>
<dbReference type="Gene3D" id="3.20.20.10">
    <property type="entry name" value="Alanine racemase"/>
    <property type="match status" value="1"/>
</dbReference>
<evidence type="ECO:0000256" key="9">
    <source>
        <dbReference type="ARBA" id="ARBA00060983"/>
    </source>
</evidence>
<dbReference type="FunFam" id="3.20.20.10:FF:000003">
    <property type="entry name" value="Diaminopimelate decarboxylase"/>
    <property type="match status" value="1"/>
</dbReference>
<gene>
    <name evidence="12" type="primary">lysA</name>
    <name evidence="17" type="ORF">AWB77_06372</name>
</gene>
<feature type="modified residue" description="N6-(pyridoxal phosphate)lysine" evidence="12 13">
    <location>
        <position position="62"/>
    </location>
</feature>
<evidence type="ECO:0000256" key="3">
    <source>
        <dbReference type="ARBA" id="ARBA00022793"/>
    </source>
</evidence>
<dbReference type="AlphaFoldDB" id="A0A158E597"/>
<dbReference type="GO" id="GO:0030170">
    <property type="term" value="F:pyridoxal phosphate binding"/>
    <property type="evidence" value="ECO:0007669"/>
    <property type="project" value="UniProtKB-UniRule"/>
</dbReference>
<dbReference type="PANTHER" id="PTHR43727:SF2">
    <property type="entry name" value="GROUP IV DECARBOXYLASE"/>
    <property type="match status" value="1"/>
</dbReference>
<feature type="binding site" evidence="12">
    <location>
        <position position="317"/>
    </location>
    <ligand>
        <name>substrate</name>
    </ligand>
</feature>
<evidence type="ECO:0000256" key="1">
    <source>
        <dbReference type="ARBA" id="ARBA00001933"/>
    </source>
</evidence>
<dbReference type="Pfam" id="PF02784">
    <property type="entry name" value="Orn_Arg_deC_N"/>
    <property type="match status" value="1"/>
</dbReference>
<evidence type="ECO:0000256" key="8">
    <source>
        <dbReference type="ARBA" id="ARBA00060643"/>
    </source>
</evidence>
<dbReference type="InterPro" id="IPR022643">
    <property type="entry name" value="De-COase2_C"/>
</dbReference>
<organism evidence="17 18">
    <name type="scientific">Caballeronia fortuita</name>
    <dbReference type="NCBI Taxonomy" id="1777138"/>
    <lineage>
        <taxon>Bacteria</taxon>
        <taxon>Pseudomonadati</taxon>
        <taxon>Pseudomonadota</taxon>
        <taxon>Betaproteobacteria</taxon>
        <taxon>Burkholderiales</taxon>
        <taxon>Burkholderiaceae</taxon>
        <taxon>Caballeronia</taxon>
    </lineage>
</organism>
<reference evidence="17" key="1">
    <citation type="submission" date="2016-01" db="EMBL/GenBank/DDBJ databases">
        <authorList>
            <person name="Peeters C."/>
        </authorList>
    </citation>
    <scope>NUCLEOTIDE SEQUENCE</scope>
    <source>
        <strain evidence="17">LMG 29320</strain>
    </source>
</reference>
<dbReference type="SUPFAM" id="SSF51419">
    <property type="entry name" value="PLP-binding barrel"/>
    <property type="match status" value="1"/>
</dbReference>
<evidence type="ECO:0000256" key="14">
    <source>
        <dbReference type="RuleBase" id="RU003738"/>
    </source>
</evidence>
<comment type="similarity">
    <text evidence="9 12">Belongs to the Orn/Lys/Arg decarboxylase class-II family. LysA subfamily.</text>
</comment>
<evidence type="ECO:0000256" key="10">
    <source>
        <dbReference type="ARBA" id="ARBA00066427"/>
    </source>
</evidence>
<keyword evidence="18" id="KW-1185">Reference proteome</keyword>
<comment type="cofactor">
    <cofactor evidence="1 12 13 14">
        <name>pyridoxal 5'-phosphate</name>
        <dbReference type="ChEBI" id="CHEBI:597326"/>
    </cofactor>
</comment>
<dbReference type="STRING" id="1777138.AWB77_06372"/>
<dbReference type="InterPro" id="IPR009006">
    <property type="entry name" value="Ala_racemase/Decarboxylase_C"/>
</dbReference>